<accession>A0A7J0EMT2</accession>
<dbReference type="OrthoDB" id="421951at2759"/>
<gene>
    <name evidence="1" type="ORF">Acr_05g0014200</name>
</gene>
<sequence length="113" mass="11909">MVLVSTTSLRTTARTSQIYCKTGLLVFTSISVGRSGQAASFLAATSAIISSPLRFLTTSFSGLAAVGCGMYCFSRFVTDIGVRRDVTKVPVESLVARSGIDESDAATEADKKE</sequence>
<dbReference type="EMBL" id="BJWL01000005">
    <property type="protein sequence ID" value="GFY87781.1"/>
    <property type="molecule type" value="Genomic_DNA"/>
</dbReference>
<proteinExistence type="predicted"/>
<dbReference type="AlphaFoldDB" id="A0A7J0EMT2"/>
<comment type="caution">
    <text evidence="1">The sequence shown here is derived from an EMBL/GenBank/DDBJ whole genome shotgun (WGS) entry which is preliminary data.</text>
</comment>
<keyword evidence="2" id="KW-1185">Reference proteome</keyword>
<dbReference type="PANTHER" id="PTHR46137">
    <property type="entry name" value="OS05G0310600 PROTEIN"/>
    <property type="match status" value="1"/>
</dbReference>
<dbReference type="PANTHER" id="PTHR46137:SF3">
    <property type="entry name" value="OS05G0310600 PROTEIN"/>
    <property type="match status" value="1"/>
</dbReference>
<protein>
    <submittedName>
        <fullName evidence="1">NC domain-containing protein-like protein</fullName>
    </submittedName>
</protein>
<name>A0A7J0EMT2_9ERIC</name>
<organism evidence="1 2">
    <name type="scientific">Actinidia rufa</name>
    <dbReference type="NCBI Taxonomy" id="165716"/>
    <lineage>
        <taxon>Eukaryota</taxon>
        <taxon>Viridiplantae</taxon>
        <taxon>Streptophyta</taxon>
        <taxon>Embryophyta</taxon>
        <taxon>Tracheophyta</taxon>
        <taxon>Spermatophyta</taxon>
        <taxon>Magnoliopsida</taxon>
        <taxon>eudicotyledons</taxon>
        <taxon>Gunneridae</taxon>
        <taxon>Pentapetalae</taxon>
        <taxon>asterids</taxon>
        <taxon>Ericales</taxon>
        <taxon>Actinidiaceae</taxon>
        <taxon>Actinidia</taxon>
    </lineage>
</organism>
<dbReference type="Proteomes" id="UP000585474">
    <property type="component" value="Unassembled WGS sequence"/>
</dbReference>
<evidence type="ECO:0000313" key="1">
    <source>
        <dbReference type="EMBL" id="GFY87781.1"/>
    </source>
</evidence>
<evidence type="ECO:0000313" key="2">
    <source>
        <dbReference type="Proteomes" id="UP000585474"/>
    </source>
</evidence>
<reference evidence="1 2" key="1">
    <citation type="submission" date="2019-07" db="EMBL/GenBank/DDBJ databases">
        <title>De Novo Assembly of kiwifruit Actinidia rufa.</title>
        <authorList>
            <person name="Sugita-Konishi S."/>
            <person name="Sato K."/>
            <person name="Mori E."/>
            <person name="Abe Y."/>
            <person name="Kisaki G."/>
            <person name="Hamano K."/>
            <person name="Suezawa K."/>
            <person name="Otani M."/>
            <person name="Fukuda T."/>
            <person name="Manabe T."/>
            <person name="Gomi K."/>
            <person name="Tabuchi M."/>
            <person name="Akimitsu K."/>
            <person name="Kataoka I."/>
        </authorList>
    </citation>
    <scope>NUCLEOTIDE SEQUENCE [LARGE SCALE GENOMIC DNA]</scope>
    <source>
        <strain evidence="2">cv. Fuchu</strain>
    </source>
</reference>